<feature type="region of interest" description="Disordered" evidence="2">
    <location>
        <begin position="154"/>
        <end position="178"/>
    </location>
</feature>
<proteinExistence type="inferred from homology"/>
<sequence length="553" mass="60677">MAGQVPTEGRRAPPILPGGSVDLPHHDHGGQDLGPFTPEFKDHILSTLQEWHLPGLAIGVIDGENTWLEGFGHADLPTLTPVTPTTLFMGGSTTKAFTATTLGLLLASPPPTAPRLSPPLSWKTPISALLPSSFVTSSPYATSHLTLDDAVSHRTGLPRHDHASARSYPDGSGGRHAATPSDITRALRHFAFTEEPRTTFQYNNLMYVVLSECAEAVAGDGRSLGELMREMIWAPLGMGETFFGVEDLEARGGGRRLATGYGWDVKEGGFKELEVDATPELAGAGLVISCVEDYAKWVRCLLDGGEGVMSREVCEELRVPRMLEGGGQKAFDAPTGYACGWSVGSYKGHKFITHSGMMEAYGANIIFFPDDEYGVVALGNTAIEANAVSDLLLWRLIDDKFEVPQAKRFDWAKKWRDVQTFMAGKLEKPIDIIFPHRTPNPLPPSLPLEQYVGRYFHPGYQNMVVELGAETGTLKADRRDFTWQLTAEFKHVSGEFWVMCARLAKAPNAIVFVDIAAVEFRVGINGKVESMSVEWRDTWGQGIEELVWYDRVD</sequence>
<dbReference type="AlphaFoldDB" id="A0AA40K2R2"/>
<feature type="domain" description="Peptidase S12 Pab87-related C-terminal" evidence="4">
    <location>
        <begin position="440"/>
        <end position="537"/>
    </location>
</feature>
<dbReference type="EMBL" id="JAUKUD010000005">
    <property type="protein sequence ID" value="KAK0743789.1"/>
    <property type="molecule type" value="Genomic_DNA"/>
</dbReference>
<dbReference type="PANTHER" id="PTHR46825:SF9">
    <property type="entry name" value="BETA-LACTAMASE-RELATED DOMAIN-CONTAINING PROTEIN"/>
    <property type="match status" value="1"/>
</dbReference>
<dbReference type="InterPro" id="IPR012338">
    <property type="entry name" value="Beta-lactam/transpept-like"/>
</dbReference>
<organism evidence="5 6">
    <name type="scientific">Schizothecium vesticola</name>
    <dbReference type="NCBI Taxonomy" id="314040"/>
    <lineage>
        <taxon>Eukaryota</taxon>
        <taxon>Fungi</taxon>
        <taxon>Dikarya</taxon>
        <taxon>Ascomycota</taxon>
        <taxon>Pezizomycotina</taxon>
        <taxon>Sordariomycetes</taxon>
        <taxon>Sordariomycetidae</taxon>
        <taxon>Sordariales</taxon>
        <taxon>Schizotheciaceae</taxon>
        <taxon>Schizothecium</taxon>
    </lineage>
</organism>
<dbReference type="Pfam" id="PF00144">
    <property type="entry name" value="Beta-lactamase"/>
    <property type="match status" value="1"/>
</dbReference>
<evidence type="ECO:0000259" key="3">
    <source>
        <dbReference type="Pfam" id="PF00144"/>
    </source>
</evidence>
<evidence type="ECO:0000313" key="5">
    <source>
        <dbReference type="EMBL" id="KAK0743789.1"/>
    </source>
</evidence>
<dbReference type="PANTHER" id="PTHR46825">
    <property type="entry name" value="D-ALANYL-D-ALANINE-CARBOXYPEPTIDASE/ENDOPEPTIDASE AMPH"/>
    <property type="match status" value="1"/>
</dbReference>
<dbReference type="Gene3D" id="2.40.128.600">
    <property type="match status" value="1"/>
</dbReference>
<gene>
    <name evidence="5" type="ORF">B0T18DRAFT_415906</name>
</gene>
<protein>
    <submittedName>
        <fullName evidence="5">Beta-lactamase/transpeptidase-like protein</fullName>
    </submittedName>
</protein>
<dbReference type="SUPFAM" id="SSF56601">
    <property type="entry name" value="beta-lactamase/transpeptidase-like"/>
    <property type="match status" value="1"/>
</dbReference>
<name>A0AA40K2R2_9PEZI</name>
<dbReference type="Pfam" id="PF11954">
    <property type="entry name" value="DUF3471"/>
    <property type="match status" value="1"/>
</dbReference>
<keyword evidence="6" id="KW-1185">Reference proteome</keyword>
<evidence type="ECO:0000259" key="4">
    <source>
        <dbReference type="Pfam" id="PF11954"/>
    </source>
</evidence>
<comment type="similarity">
    <text evidence="1">Belongs to the peptidase S12 family.</text>
</comment>
<feature type="domain" description="Beta-lactamase-related" evidence="3">
    <location>
        <begin position="49"/>
        <end position="387"/>
    </location>
</feature>
<evidence type="ECO:0000256" key="2">
    <source>
        <dbReference type="SAM" id="MobiDB-lite"/>
    </source>
</evidence>
<feature type="compositionally biased region" description="Basic and acidic residues" evidence="2">
    <location>
        <begin position="154"/>
        <end position="164"/>
    </location>
</feature>
<evidence type="ECO:0000313" key="6">
    <source>
        <dbReference type="Proteomes" id="UP001172155"/>
    </source>
</evidence>
<dbReference type="InterPro" id="IPR001466">
    <property type="entry name" value="Beta-lactam-related"/>
</dbReference>
<evidence type="ECO:0000256" key="1">
    <source>
        <dbReference type="ARBA" id="ARBA00038215"/>
    </source>
</evidence>
<accession>A0AA40K2R2</accession>
<comment type="caution">
    <text evidence="5">The sequence shown here is derived from an EMBL/GenBank/DDBJ whole genome shotgun (WGS) entry which is preliminary data.</text>
</comment>
<dbReference type="Gene3D" id="3.40.710.10">
    <property type="entry name" value="DD-peptidase/beta-lactamase superfamily"/>
    <property type="match status" value="1"/>
</dbReference>
<dbReference type="InterPro" id="IPR021860">
    <property type="entry name" value="Peptidase_S12_Pab87-rel_C"/>
</dbReference>
<dbReference type="Proteomes" id="UP001172155">
    <property type="component" value="Unassembled WGS sequence"/>
</dbReference>
<reference evidence="5" key="1">
    <citation type="submission" date="2023-06" db="EMBL/GenBank/DDBJ databases">
        <title>Genome-scale phylogeny and comparative genomics of the fungal order Sordariales.</title>
        <authorList>
            <consortium name="Lawrence Berkeley National Laboratory"/>
            <person name="Hensen N."/>
            <person name="Bonometti L."/>
            <person name="Westerberg I."/>
            <person name="Brannstrom I.O."/>
            <person name="Guillou S."/>
            <person name="Cros-Aarteil S."/>
            <person name="Calhoun S."/>
            <person name="Haridas S."/>
            <person name="Kuo A."/>
            <person name="Mondo S."/>
            <person name="Pangilinan J."/>
            <person name="Riley R."/>
            <person name="LaButti K."/>
            <person name="Andreopoulos B."/>
            <person name="Lipzen A."/>
            <person name="Chen C."/>
            <person name="Yanf M."/>
            <person name="Daum C."/>
            <person name="Ng V."/>
            <person name="Clum A."/>
            <person name="Steindorff A."/>
            <person name="Ohm R."/>
            <person name="Martin F."/>
            <person name="Silar P."/>
            <person name="Natvig D."/>
            <person name="Lalanne C."/>
            <person name="Gautier V."/>
            <person name="Ament-velasquez S.L."/>
            <person name="Kruys A."/>
            <person name="Hutchinson M.I."/>
            <person name="Powell A.J."/>
            <person name="Barry K."/>
            <person name="Miller A.N."/>
            <person name="Grigoriev I.V."/>
            <person name="Debuchy R."/>
            <person name="Gladieux P."/>
            <person name="Thoren M.H."/>
            <person name="Johannesson H."/>
        </authorList>
    </citation>
    <scope>NUCLEOTIDE SEQUENCE</scope>
    <source>
        <strain evidence="5">SMH3187-1</strain>
    </source>
</reference>
<feature type="region of interest" description="Disordered" evidence="2">
    <location>
        <begin position="1"/>
        <end position="29"/>
    </location>
</feature>
<dbReference type="InterPro" id="IPR050491">
    <property type="entry name" value="AmpC-like"/>
</dbReference>